<evidence type="ECO:0000256" key="2">
    <source>
        <dbReference type="ARBA" id="ARBA00022741"/>
    </source>
</evidence>
<dbReference type="Gene3D" id="3.30.470.20">
    <property type="entry name" value="ATP-grasp fold, B domain"/>
    <property type="match status" value="1"/>
</dbReference>
<evidence type="ECO:0000313" key="6">
    <source>
        <dbReference type="EMBL" id="GIE24543.1"/>
    </source>
</evidence>
<dbReference type="SUPFAM" id="SSF56059">
    <property type="entry name" value="Glutathione synthetase ATP-binding domain-like"/>
    <property type="match status" value="1"/>
</dbReference>
<keyword evidence="1" id="KW-0436">Ligase</keyword>
<dbReference type="InterPro" id="IPR052032">
    <property type="entry name" value="ATP-dep_AA_Ligase"/>
</dbReference>
<comment type="caution">
    <text evidence="6">The sequence shown here is derived from an EMBL/GenBank/DDBJ whole genome shotgun (WGS) entry which is preliminary data.</text>
</comment>
<evidence type="ECO:0000256" key="3">
    <source>
        <dbReference type="ARBA" id="ARBA00022840"/>
    </source>
</evidence>
<sequence>MNVLMLRHNLHQMILELADEVYAVLDDSAGCRALSQETLDRFAGVYRVSSYDSLEDLSAVVADLTARGVRIDKVVSLAEFTQYAAGYTAHLLGLDHYSPEIALATRDKRMTKTRAVEAGLDVARWISVPLDPRDRDAAVIERAVGFPLVLKPASGWGTISTVKVDDRAGLDRVLADFSVEAGVGSPYLIAEEFIDGEEFHIDAVWRAGTPWFFHVSRYVKPRLTAWLDNTYDGSVLLEEEDHADLYARLRTLSTQLNKTIGLTRGATHVEVFRERGTDRLVVSDVASRMGGAHVGDVIEARCGVHEGRIVLHELLGGERDDLPWAAPAFRYLAGISIKASVSGTIAGLPERDALLAHPQVVSVAIYGSVGDTVRVSHPSAWCVLAVVGADTEEELLAVNEELTRTHRVEVV</sequence>
<keyword evidence="7" id="KW-1185">Reference proteome</keyword>
<dbReference type="PANTHER" id="PTHR43585:SF2">
    <property type="entry name" value="ATP-GRASP ENZYME FSQD"/>
    <property type="match status" value="1"/>
</dbReference>
<evidence type="ECO:0000256" key="4">
    <source>
        <dbReference type="PROSITE-ProRule" id="PRU00409"/>
    </source>
</evidence>
<evidence type="ECO:0000256" key="1">
    <source>
        <dbReference type="ARBA" id="ARBA00022598"/>
    </source>
</evidence>
<protein>
    <recommendedName>
        <fullName evidence="5">ATP-grasp domain-containing protein</fullName>
    </recommendedName>
</protein>
<reference evidence="6 7" key="1">
    <citation type="submission" date="2021-01" db="EMBL/GenBank/DDBJ databases">
        <title>Whole genome shotgun sequence of Actinoplanes humidus NBRC 14915.</title>
        <authorList>
            <person name="Komaki H."/>
            <person name="Tamura T."/>
        </authorList>
    </citation>
    <scope>NUCLEOTIDE SEQUENCE [LARGE SCALE GENOMIC DNA]</scope>
    <source>
        <strain evidence="6 7">NBRC 14915</strain>
    </source>
</reference>
<dbReference type="InterPro" id="IPR011761">
    <property type="entry name" value="ATP-grasp"/>
</dbReference>
<dbReference type="InterPro" id="IPR013815">
    <property type="entry name" value="ATP_grasp_subdomain_1"/>
</dbReference>
<name>A0ABQ4A148_9ACTN</name>
<dbReference type="RefSeq" id="WP_203841553.1">
    <property type="nucleotide sequence ID" value="NZ_BAAATV010000019.1"/>
</dbReference>
<dbReference type="Gene3D" id="3.30.1490.20">
    <property type="entry name" value="ATP-grasp fold, A domain"/>
    <property type="match status" value="1"/>
</dbReference>
<feature type="domain" description="ATP-grasp" evidence="5">
    <location>
        <begin position="112"/>
        <end position="315"/>
    </location>
</feature>
<keyword evidence="2 4" id="KW-0547">Nucleotide-binding</keyword>
<evidence type="ECO:0000313" key="7">
    <source>
        <dbReference type="Proteomes" id="UP000603200"/>
    </source>
</evidence>
<dbReference type="Gene3D" id="3.40.50.20">
    <property type="match status" value="1"/>
</dbReference>
<accession>A0ABQ4A148</accession>
<dbReference type="EMBL" id="BOMN01000111">
    <property type="protein sequence ID" value="GIE24543.1"/>
    <property type="molecule type" value="Genomic_DNA"/>
</dbReference>
<proteinExistence type="predicted"/>
<dbReference type="PROSITE" id="PS50975">
    <property type="entry name" value="ATP_GRASP"/>
    <property type="match status" value="1"/>
</dbReference>
<keyword evidence="3 4" id="KW-0067">ATP-binding</keyword>
<dbReference type="PANTHER" id="PTHR43585">
    <property type="entry name" value="FUMIPYRROLE BIOSYNTHESIS PROTEIN C"/>
    <property type="match status" value="1"/>
</dbReference>
<evidence type="ECO:0000259" key="5">
    <source>
        <dbReference type="PROSITE" id="PS50975"/>
    </source>
</evidence>
<dbReference type="Proteomes" id="UP000603200">
    <property type="component" value="Unassembled WGS sequence"/>
</dbReference>
<organism evidence="6 7">
    <name type="scientific">Winogradskya humida</name>
    <dbReference type="NCBI Taxonomy" id="113566"/>
    <lineage>
        <taxon>Bacteria</taxon>
        <taxon>Bacillati</taxon>
        <taxon>Actinomycetota</taxon>
        <taxon>Actinomycetes</taxon>
        <taxon>Micromonosporales</taxon>
        <taxon>Micromonosporaceae</taxon>
        <taxon>Winogradskya</taxon>
    </lineage>
</organism>
<dbReference type="Pfam" id="PF13535">
    <property type="entry name" value="ATP-grasp_4"/>
    <property type="match status" value="1"/>
</dbReference>
<gene>
    <name evidence="6" type="ORF">Ahu01nite_076450</name>
</gene>